<dbReference type="SUPFAM" id="SSF53474">
    <property type="entry name" value="alpha/beta-Hydrolases"/>
    <property type="match status" value="1"/>
</dbReference>
<dbReference type="InterPro" id="IPR029058">
    <property type="entry name" value="AB_hydrolase_fold"/>
</dbReference>
<protein>
    <submittedName>
        <fullName evidence="5">Neutral cholesterol ester hydrolase 1a</fullName>
    </submittedName>
</protein>
<sequence>RGRDSLPSLHCGLWLAYYIYTPLPDAIQQPWKLMMLDAYFRTAIHVSTRGFEGIMKGLISESSPGPVPGVKVSDITFAGIPVRVYEPPAGGEGHLRRGLVYFHGGGWALEKGTYDTINRMVSDELNTVVVSVEYRLYPEVHFPVPYLDCLAAAKHFLSPEVLAKYAIDPERVAVAGDSAGGNLAAAVAQEVNTEAILCILVTM</sequence>
<evidence type="ECO:0000313" key="6">
    <source>
        <dbReference type="Proteomes" id="UP000261340"/>
    </source>
</evidence>
<feature type="domain" description="Alpha/beta hydrolase fold-3" evidence="4">
    <location>
        <begin position="99"/>
        <end position="194"/>
    </location>
</feature>
<dbReference type="InterPro" id="IPR050300">
    <property type="entry name" value="GDXG_lipolytic_enzyme"/>
</dbReference>
<organism evidence="5 6">
    <name type="scientific">Amphilophus citrinellus</name>
    <name type="common">Midas cichlid</name>
    <name type="synonym">Cichlasoma citrinellum</name>
    <dbReference type="NCBI Taxonomy" id="61819"/>
    <lineage>
        <taxon>Eukaryota</taxon>
        <taxon>Metazoa</taxon>
        <taxon>Chordata</taxon>
        <taxon>Craniata</taxon>
        <taxon>Vertebrata</taxon>
        <taxon>Euteleostomi</taxon>
        <taxon>Actinopterygii</taxon>
        <taxon>Neopterygii</taxon>
        <taxon>Teleostei</taxon>
        <taxon>Neoteleostei</taxon>
        <taxon>Acanthomorphata</taxon>
        <taxon>Ovalentaria</taxon>
        <taxon>Cichlomorphae</taxon>
        <taxon>Cichliformes</taxon>
        <taxon>Cichlidae</taxon>
        <taxon>New World cichlids</taxon>
        <taxon>Cichlasomatinae</taxon>
        <taxon>Heroini</taxon>
        <taxon>Amphilophus</taxon>
    </lineage>
</organism>
<dbReference type="PANTHER" id="PTHR48081">
    <property type="entry name" value="AB HYDROLASE SUPERFAMILY PROTEIN C4A8.06C"/>
    <property type="match status" value="1"/>
</dbReference>
<evidence type="ECO:0000256" key="1">
    <source>
        <dbReference type="ARBA" id="ARBA00010515"/>
    </source>
</evidence>
<evidence type="ECO:0000259" key="4">
    <source>
        <dbReference type="Pfam" id="PF07859"/>
    </source>
</evidence>
<accession>A0A3Q0R9Z8</accession>
<proteinExistence type="inferred from homology"/>
<dbReference type="InterPro" id="IPR013094">
    <property type="entry name" value="AB_hydrolase_3"/>
</dbReference>
<dbReference type="Gene3D" id="3.40.50.1820">
    <property type="entry name" value="alpha/beta hydrolase"/>
    <property type="match status" value="1"/>
</dbReference>
<dbReference type="InterPro" id="IPR033140">
    <property type="entry name" value="Lipase_GDXG_put_SER_AS"/>
</dbReference>
<comment type="similarity">
    <text evidence="1">Belongs to the 'GDXG' lipolytic enzyme family.</text>
</comment>
<feature type="active site" evidence="3">
    <location>
        <position position="178"/>
    </location>
</feature>
<reference evidence="5" key="2">
    <citation type="submission" date="2025-09" db="UniProtKB">
        <authorList>
            <consortium name="Ensembl"/>
        </authorList>
    </citation>
    <scope>IDENTIFICATION</scope>
</reference>
<keyword evidence="2" id="KW-0378">Hydrolase</keyword>
<dbReference type="Ensembl" id="ENSACIT00000007623.1">
    <property type="protein sequence ID" value="ENSACIP00000007406.1"/>
    <property type="gene ID" value="ENSACIG00000005710.1"/>
</dbReference>
<evidence type="ECO:0000256" key="2">
    <source>
        <dbReference type="ARBA" id="ARBA00022801"/>
    </source>
</evidence>
<dbReference type="GeneTree" id="ENSGT00940000156699"/>
<reference evidence="5" key="1">
    <citation type="submission" date="2025-08" db="UniProtKB">
        <authorList>
            <consortium name="Ensembl"/>
        </authorList>
    </citation>
    <scope>IDENTIFICATION</scope>
</reference>
<dbReference type="Pfam" id="PF07859">
    <property type="entry name" value="Abhydrolase_3"/>
    <property type="match status" value="1"/>
</dbReference>
<dbReference type="PROSITE" id="PS01174">
    <property type="entry name" value="LIPASE_GDXG_SER"/>
    <property type="match status" value="1"/>
</dbReference>
<dbReference type="AlphaFoldDB" id="A0A3Q0R9Z8"/>
<dbReference type="PANTHER" id="PTHR48081:SF28">
    <property type="entry name" value="ALPHA_BETA HYDROLASE FOLD-3 DOMAIN-CONTAINING PROTEIN"/>
    <property type="match status" value="1"/>
</dbReference>
<keyword evidence="6" id="KW-1185">Reference proteome</keyword>
<evidence type="ECO:0000256" key="3">
    <source>
        <dbReference type="PROSITE-ProRule" id="PRU10038"/>
    </source>
</evidence>
<evidence type="ECO:0000313" key="5">
    <source>
        <dbReference type="Ensembl" id="ENSACIP00000007406.1"/>
    </source>
</evidence>
<name>A0A3Q0R9Z8_AMPCI</name>
<dbReference type="Proteomes" id="UP000261340">
    <property type="component" value="Unplaced"/>
</dbReference>
<dbReference type="GO" id="GO:0016787">
    <property type="term" value="F:hydrolase activity"/>
    <property type="evidence" value="ECO:0007669"/>
    <property type="project" value="UniProtKB-KW"/>
</dbReference>